<dbReference type="Proteomes" id="UP000004567">
    <property type="component" value="Unassembled WGS sequence"/>
</dbReference>
<dbReference type="SUPFAM" id="SSF109604">
    <property type="entry name" value="HD-domain/PDEase-like"/>
    <property type="match status" value="1"/>
</dbReference>
<dbReference type="Gene3D" id="1.10.472.50">
    <property type="entry name" value="HD-domain/PDEase-like"/>
    <property type="match status" value="1"/>
</dbReference>
<evidence type="ECO:0000313" key="2">
    <source>
        <dbReference type="EMBL" id="EHS86207.1"/>
    </source>
</evidence>
<dbReference type="EMBL" id="AICN01000047">
    <property type="protein sequence ID" value="EHS86207.1"/>
    <property type="molecule type" value="Genomic_DNA"/>
</dbReference>
<comment type="caution">
    <text evidence="2">The sequence shown here is derived from an EMBL/GenBank/DDBJ whole genome shotgun (WGS) entry which is preliminary data.</text>
</comment>
<evidence type="ECO:0000259" key="1">
    <source>
        <dbReference type="Pfam" id="PF01966"/>
    </source>
</evidence>
<reference evidence="2 3" key="1">
    <citation type="journal article" date="2013" name="Genome Announc.">
        <title>Genome Sequence of Lactobacillus gastricus PS3, a Strain Isolated from Human Milk.</title>
        <authorList>
            <person name="Martin V."/>
            <person name="Cardenas N."/>
            <person name="Jimenez E."/>
            <person name="Maldonado A."/>
            <person name="Rodriguez J.M."/>
            <person name="Fernandez L."/>
        </authorList>
    </citation>
    <scope>NUCLEOTIDE SEQUENCE [LARGE SCALE GENOMIC DNA]</scope>
    <source>
        <strain evidence="2 3">PS3</strain>
    </source>
</reference>
<protein>
    <submittedName>
        <fullName evidence="2">Hydrolase</fullName>
    </submittedName>
</protein>
<gene>
    <name evidence="2" type="ORF">PS3_3558</name>
</gene>
<sequence length="218" mass="24590">MLNNHQLDAIKAYAKAALNDDQTGHAMDHVMRVVNLATRLAEAEQVDATIPVMAAYLHDTIDPKLVADQDQAVTKLRTFLQTNQINPSDIDAVMDIITQMSFAKTLNGERPSLSIAGQIVQDADWLDAIGAIGIVRAIYYGARHQEKIYDSSIPPREHLDEQSYRNLADETIINHFYEKLLKIKDMLNTPAARQIATDRQIVMLNFLDDFKDEWDGLQ</sequence>
<evidence type="ECO:0000313" key="3">
    <source>
        <dbReference type="Proteomes" id="UP000004567"/>
    </source>
</evidence>
<dbReference type="GO" id="GO:0016787">
    <property type="term" value="F:hydrolase activity"/>
    <property type="evidence" value="ECO:0007669"/>
    <property type="project" value="UniProtKB-KW"/>
</dbReference>
<dbReference type="PANTHER" id="PTHR33594">
    <property type="entry name" value="SUPERFAMILY HYDROLASE, PUTATIVE (AFU_ORTHOLOGUE AFUA_1G03035)-RELATED"/>
    <property type="match status" value="1"/>
</dbReference>
<feature type="domain" description="HD" evidence="1">
    <location>
        <begin position="28"/>
        <end position="128"/>
    </location>
</feature>
<dbReference type="RefSeq" id="WP_007122290.1">
    <property type="nucleotide sequence ID" value="NZ_AICN01000047.1"/>
</dbReference>
<proteinExistence type="predicted"/>
<dbReference type="Pfam" id="PF01966">
    <property type="entry name" value="HD"/>
    <property type="match status" value="1"/>
</dbReference>
<accession>H4GJQ7</accession>
<name>H4GJQ7_9LACO</name>
<dbReference type="STRING" id="1144300.PS3_3558"/>
<dbReference type="PANTHER" id="PTHR33594:SF1">
    <property type="entry name" value="HD_PDEASE DOMAIN-CONTAINING PROTEIN"/>
    <property type="match status" value="1"/>
</dbReference>
<organism evidence="2 3">
    <name type="scientific">Limosilactobacillus gastricus PS3</name>
    <dbReference type="NCBI Taxonomy" id="1144300"/>
    <lineage>
        <taxon>Bacteria</taxon>
        <taxon>Bacillati</taxon>
        <taxon>Bacillota</taxon>
        <taxon>Bacilli</taxon>
        <taxon>Lactobacillales</taxon>
        <taxon>Lactobacillaceae</taxon>
        <taxon>Limosilactobacillus</taxon>
    </lineage>
</organism>
<dbReference type="AlphaFoldDB" id="H4GJQ7"/>
<dbReference type="OrthoDB" id="9797344at2"/>
<dbReference type="InterPro" id="IPR006674">
    <property type="entry name" value="HD_domain"/>
</dbReference>
<dbReference type="PATRIC" id="fig|1144300.3.peg.1060"/>
<keyword evidence="2" id="KW-0378">Hydrolase</keyword>
<dbReference type="Gene3D" id="1.20.58.1910">
    <property type="match status" value="1"/>
</dbReference>